<organism evidence="1 2">
    <name type="scientific">Willisornis vidua</name>
    <name type="common">Xingu scale-backed antbird</name>
    <dbReference type="NCBI Taxonomy" id="1566151"/>
    <lineage>
        <taxon>Eukaryota</taxon>
        <taxon>Metazoa</taxon>
        <taxon>Chordata</taxon>
        <taxon>Craniata</taxon>
        <taxon>Vertebrata</taxon>
        <taxon>Euteleostomi</taxon>
        <taxon>Archelosauria</taxon>
        <taxon>Archosauria</taxon>
        <taxon>Dinosauria</taxon>
        <taxon>Saurischia</taxon>
        <taxon>Theropoda</taxon>
        <taxon>Coelurosauria</taxon>
        <taxon>Aves</taxon>
        <taxon>Neognathae</taxon>
        <taxon>Neoaves</taxon>
        <taxon>Telluraves</taxon>
        <taxon>Australaves</taxon>
        <taxon>Passeriformes</taxon>
        <taxon>Thamnophilidae</taxon>
        <taxon>Willisornis</taxon>
    </lineage>
</organism>
<evidence type="ECO:0000313" key="1">
    <source>
        <dbReference type="EMBL" id="KAJ7419589.1"/>
    </source>
</evidence>
<sequence>MCQPFFIGEVFQLCDPISVSLLDFSQQGNQVSYIAHKKAHNQHIQQDQVLGPFLQSQQPQTALETWARVSGNLPGGKGTGHVGQLQLNMSQQHAQVGRKTNGILACIKNSDRQDQGSDCHSVLGKGVEDGLAHPPRVWTVTLPLAEKQFGDFWHHFSDPGEDQNLDRTVTTIVNLTATIILTNWFSFVLDLGGPCGIQHRG</sequence>
<accession>A0ABQ9DD22</accession>
<name>A0ABQ9DD22_9PASS</name>
<dbReference type="Proteomes" id="UP001145742">
    <property type="component" value="Unassembled WGS sequence"/>
</dbReference>
<protein>
    <submittedName>
        <fullName evidence="1">Uncharacterized protein</fullName>
    </submittedName>
</protein>
<reference evidence="1" key="1">
    <citation type="submission" date="2019-10" db="EMBL/GenBank/DDBJ databases">
        <authorList>
            <person name="Soares A.E.R."/>
            <person name="Aleixo A."/>
            <person name="Schneider P."/>
            <person name="Miyaki C.Y."/>
            <person name="Schneider M.P."/>
            <person name="Mello C."/>
            <person name="Vasconcelos A.T.R."/>
        </authorList>
    </citation>
    <scope>NUCLEOTIDE SEQUENCE</scope>
    <source>
        <tissue evidence="1">Muscle</tissue>
    </source>
</reference>
<gene>
    <name evidence="1" type="ORF">WISP_53000</name>
</gene>
<comment type="caution">
    <text evidence="1">The sequence shown here is derived from an EMBL/GenBank/DDBJ whole genome shotgun (WGS) entry which is preliminary data.</text>
</comment>
<evidence type="ECO:0000313" key="2">
    <source>
        <dbReference type="Proteomes" id="UP001145742"/>
    </source>
</evidence>
<proteinExistence type="predicted"/>
<keyword evidence="2" id="KW-1185">Reference proteome</keyword>
<dbReference type="EMBL" id="WHWB01033485">
    <property type="protein sequence ID" value="KAJ7419589.1"/>
    <property type="molecule type" value="Genomic_DNA"/>
</dbReference>